<reference evidence="2 3" key="1">
    <citation type="submission" date="2017-12" db="EMBL/GenBank/DDBJ databases">
        <title>Mesoplasma syrphidae YJS, Complete Genome.</title>
        <authorList>
            <person name="Knight T.F."/>
            <person name="Citino T."/>
            <person name="Rubinstein R."/>
            <person name="Neuschaefer Z."/>
        </authorList>
    </citation>
    <scope>NUCLEOTIDE SEQUENCE [LARGE SCALE GENOMIC DNA]</scope>
    <source>
        <strain evidence="2 3">YJS</strain>
    </source>
</reference>
<evidence type="ECO:0000313" key="3">
    <source>
        <dbReference type="Proteomes" id="UP000233419"/>
    </source>
</evidence>
<dbReference type="Gene3D" id="1.10.10.10">
    <property type="entry name" value="Winged helix-like DNA-binding domain superfamily/Winged helix DNA-binding domain"/>
    <property type="match status" value="1"/>
</dbReference>
<dbReference type="GO" id="GO:1901135">
    <property type="term" value="P:carbohydrate derivative metabolic process"/>
    <property type="evidence" value="ECO:0007669"/>
    <property type="project" value="InterPro"/>
</dbReference>
<dbReference type="PANTHER" id="PTHR30514">
    <property type="entry name" value="GLUCOKINASE"/>
    <property type="match status" value="1"/>
</dbReference>
<dbReference type="OrthoDB" id="3684496at2"/>
<name>A0A2K9BPE3_9MOLU</name>
<dbReference type="InterPro" id="IPR000281">
    <property type="entry name" value="HTH_RpiR"/>
</dbReference>
<accession>A0A2K9BPE3</accession>
<dbReference type="EMBL" id="CP025257">
    <property type="protein sequence ID" value="AUF83903.1"/>
    <property type="molecule type" value="Genomic_DNA"/>
</dbReference>
<keyword evidence="3" id="KW-1185">Reference proteome</keyword>
<feature type="domain" description="HTH rpiR-type" evidence="1">
    <location>
        <begin position="4"/>
        <end position="81"/>
    </location>
</feature>
<dbReference type="Gene3D" id="3.40.50.10490">
    <property type="entry name" value="Glucose-6-phosphate isomerase like protein, domain 1"/>
    <property type="match status" value="1"/>
</dbReference>
<protein>
    <submittedName>
        <fullName evidence="2">MurR/RpiR family transcriptional regulator</fullName>
    </submittedName>
</protein>
<dbReference type="GO" id="GO:0097367">
    <property type="term" value="F:carbohydrate derivative binding"/>
    <property type="evidence" value="ECO:0007669"/>
    <property type="project" value="InterPro"/>
</dbReference>
<evidence type="ECO:0000313" key="2">
    <source>
        <dbReference type="EMBL" id="AUF83903.1"/>
    </source>
</evidence>
<dbReference type="SUPFAM" id="SSF53697">
    <property type="entry name" value="SIS domain"/>
    <property type="match status" value="1"/>
</dbReference>
<dbReference type="SUPFAM" id="SSF46689">
    <property type="entry name" value="Homeodomain-like"/>
    <property type="match status" value="1"/>
</dbReference>
<dbReference type="Proteomes" id="UP000233419">
    <property type="component" value="Chromosome"/>
</dbReference>
<sequence length="302" mass="34937">MEIQKIISKIKLFSQDTNSNYALTSRVILENMETVVSLSISKVAQMAYTSSTSITRFCQQGLELDGFGELQTIIKLYLKNQESRIIHEEATRNESMNYKSDEWIFNEAVWALEETRELINDIELEKLANEVKNAKVIAIIAFNNGIDILPEIVNKLSMVGLPPVVIQHREVLEHVSDICDESWLFITITYFGERKFVAESLAKIKQNGSKIALISINHQNDYVKHSDIWIQFSGINDSDPLQMTRYSTLSALLYTFQICFIKILRNDPERFRKIYRKCKIDVPELEKEIETQDELENQSTKK</sequence>
<evidence type="ECO:0000259" key="1">
    <source>
        <dbReference type="PROSITE" id="PS51071"/>
    </source>
</evidence>
<dbReference type="AlphaFoldDB" id="A0A2K9BPE3"/>
<dbReference type="InterPro" id="IPR046348">
    <property type="entry name" value="SIS_dom_sf"/>
</dbReference>
<dbReference type="KEGG" id="msyr:CXP39_03880"/>
<proteinExistence type="predicted"/>
<dbReference type="InterPro" id="IPR036388">
    <property type="entry name" value="WH-like_DNA-bd_sf"/>
</dbReference>
<dbReference type="InterPro" id="IPR047640">
    <property type="entry name" value="RpiR-like"/>
</dbReference>
<dbReference type="RefSeq" id="WP_027048288.1">
    <property type="nucleotide sequence ID" value="NZ_CP025257.1"/>
</dbReference>
<dbReference type="Pfam" id="PF01418">
    <property type="entry name" value="HTH_6"/>
    <property type="match status" value="1"/>
</dbReference>
<dbReference type="GO" id="GO:0003677">
    <property type="term" value="F:DNA binding"/>
    <property type="evidence" value="ECO:0007669"/>
    <property type="project" value="InterPro"/>
</dbReference>
<dbReference type="GO" id="GO:0003700">
    <property type="term" value="F:DNA-binding transcription factor activity"/>
    <property type="evidence" value="ECO:0007669"/>
    <property type="project" value="InterPro"/>
</dbReference>
<organism evidence="2 3">
    <name type="scientific">Mesoplasma syrphidae</name>
    <dbReference type="NCBI Taxonomy" id="225999"/>
    <lineage>
        <taxon>Bacteria</taxon>
        <taxon>Bacillati</taxon>
        <taxon>Mycoplasmatota</taxon>
        <taxon>Mollicutes</taxon>
        <taxon>Entomoplasmatales</taxon>
        <taxon>Entomoplasmataceae</taxon>
        <taxon>Mesoplasma</taxon>
    </lineage>
</organism>
<dbReference type="PROSITE" id="PS51071">
    <property type="entry name" value="HTH_RPIR"/>
    <property type="match status" value="1"/>
</dbReference>
<dbReference type="InterPro" id="IPR009057">
    <property type="entry name" value="Homeodomain-like_sf"/>
</dbReference>
<gene>
    <name evidence="2" type="ORF">CXP39_03880</name>
</gene>
<dbReference type="PANTHER" id="PTHR30514:SF10">
    <property type="entry name" value="MURR_RPIR FAMILY TRANSCRIPTIONAL REGULATOR"/>
    <property type="match status" value="1"/>
</dbReference>